<evidence type="ECO:0000313" key="1">
    <source>
        <dbReference type="EMBL" id="TFK85248.1"/>
    </source>
</evidence>
<dbReference type="STRING" id="1314778.A0A5C3P9H5"/>
<dbReference type="InParanoid" id="A0A5C3P9H5"/>
<evidence type="ECO:0000313" key="2">
    <source>
        <dbReference type="Proteomes" id="UP000308197"/>
    </source>
</evidence>
<gene>
    <name evidence="1" type="ORF">K466DRAFT_664647</name>
</gene>
<name>A0A5C3P9H5_9APHY</name>
<proteinExistence type="predicted"/>
<reference evidence="1 2" key="1">
    <citation type="journal article" date="2019" name="Nat. Ecol. Evol.">
        <title>Megaphylogeny resolves global patterns of mushroom evolution.</title>
        <authorList>
            <person name="Varga T."/>
            <person name="Krizsan K."/>
            <person name="Foldi C."/>
            <person name="Dima B."/>
            <person name="Sanchez-Garcia M."/>
            <person name="Sanchez-Ramirez S."/>
            <person name="Szollosi G.J."/>
            <person name="Szarkandi J.G."/>
            <person name="Papp V."/>
            <person name="Albert L."/>
            <person name="Andreopoulos W."/>
            <person name="Angelini C."/>
            <person name="Antonin V."/>
            <person name="Barry K.W."/>
            <person name="Bougher N.L."/>
            <person name="Buchanan P."/>
            <person name="Buyck B."/>
            <person name="Bense V."/>
            <person name="Catcheside P."/>
            <person name="Chovatia M."/>
            <person name="Cooper J."/>
            <person name="Damon W."/>
            <person name="Desjardin D."/>
            <person name="Finy P."/>
            <person name="Geml J."/>
            <person name="Haridas S."/>
            <person name="Hughes K."/>
            <person name="Justo A."/>
            <person name="Karasinski D."/>
            <person name="Kautmanova I."/>
            <person name="Kiss B."/>
            <person name="Kocsube S."/>
            <person name="Kotiranta H."/>
            <person name="LaButti K.M."/>
            <person name="Lechner B.E."/>
            <person name="Liimatainen K."/>
            <person name="Lipzen A."/>
            <person name="Lukacs Z."/>
            <person name="Mihaltcheva S."/>
            <person name="Morgado L.N."/>
            <person name="Niskanen T."/>
            <person name="Noordeloos M.E."/>
            <person name="Ohm R.A."/>
            <person name="Ortiz-Santana B."/>
            <person name="Ovrebo C."/>
            <person name="Racz N."/>
            <person name="Riley R."/>
            <person name="Savchenko A."/>
            <person name="Shiryaev A."/>
            <person name="Soop K."/>
            <person name="Spirin V."/>
            <person name="Szebenyi C."/>
            <person name="Tomsovsky M."/>
            <person name="Tulloss R.E."/>
            <person name="Uehling J."/>
            <person name="Grigoriev I.V."/>
            <person name="Vagvolgyi C."/>
            <person name="Papp T."/>
            <person name="Martin F.M."/>
            <person name="Miettinen O."/>
            <person name="Hibbett D.S."/>
            <person name="Nagy L.G."/>
        </authorList>
    </citation>
    <scope>NUCLEOTIDE SEQUENCE [LARGE SCALE GENOMIC DNA]</scope>
    <source>
        <strain evidence="1 2">HHB13444</strain>
    </source>
</reference>
<dbReference type="AlphaFoldDB" id="A0A5C3P9H5"/>
<protein>
    <submittedName>
        <fullName evidence="1">Uncharacterized protein</fullName>
    </submittedName>
</protein>
<dbReference type="Proteomes" id="UP000308197">
    <property type="component" value="Unassembled WGS sequence"/>
</dbReference>
<sequence>MGKPRCWAQVTLSDGRQKQCTKAPPAGTHYCVEHHQFYVRRTDTYKKATLEMEALDDAFVSIGDTHVEGLGQEDLAYVAEIARTYLEWLDRAVKKREEHHQQFFTQVDHAHRDYLEILKYRRDQAFKYLYRVESREMELFDEDWD</sequence>
<organism evidence="1 2">
    <name type="scientific">Polyporus arcularius HHB13444</name>
    <dbReference type="NCBI Taxonomy" id="1314778"/>
    <lineage>
        <taxon>Eukaryota</taxon>
        <taxon>Fungi</taxon>
        <taxon>Dikarya</taxon>
        <taxon>Basidiomycota</taxon>
        <taxon>Agaricomycotina</taxon>
        <taxon>Agaricomycetes</taxon>
        <taxon>Polyporales</taxon>
        <taxon>Polyporaceae</taxon>
        <taxon>Polyporus</taxon>
    </lineage>
</organism>
<dbReference type="EMBL" id="ML211265">
    <property type="protein sequence ID" value="TFK85248.1"/>
    <property type="molecule type" value="Genomic_DNA"/>
</dbReference>
<keyword evidence="2" id="KW-1185">Reference proteome</keyword>
<accession>A0A5C3P9H5</accession>